<dbReference type="PANTHER" id="PTHR30154">
    <property type="entry name" value="LEUCINE-RESPONSIVE REGULATORY PROTEIN"/>
    <property type="match status" value="1"/>
</dbReference>
<accession>A0ABZ0XZ75</accession>
<dbReference type="InterPro" id="IPR019885">
    <property type="entry name" value="Tscrpt_reg_HTH_AsnC-type_CS"/>
</dbReference>
<evidence type="ECO:0000256" key="2">
    <source>
        <dbReference type="ARBA" id="ARBA00023125"/>
    </source>
</evidence>
<keyword evidence="3" id="KW-0804">Transcription</keyword>
<dbReference type="InterPro" id="IPR036388">
    <property type="entry name" value="WH-like_DNA-bd_sf"/>
</dbReference>
<dbReference type="EMBL" id="CP140152">
    <property type="protein sequence ID" value="WQH04547.1"/>
    <property type="molecule type" value="Genomic_DNA"/>
</dbReference>
<dbReference type="CDD" id="cd00090">
    <property type="entry name" value="HTH_ARSR"/>
    <property type="match status" value="1"/>
</dbReference>
<evidence type="ECO:0000256" key="1">
    <source>
        <dbReference type="ARBA" id="ARBA00023015"/>
    </source>
</evidence>
<gene>
    <name evidence="5" type="ORF">SR858_26505</name>
</gene>
<sequence length="156" mass="17231">MDKYDLAILASLERDGRQSFVDLAEEVGLSKTPCWTRVQALEKNGTIRGYHADIAPQLLQLKLTAYIQVMIDFGRRAEFEAAALANPAVIECLSMAGEADYLLKVVCEGVDTLDDLLRYNLSLLPGLQRSTTMICLKTIKSRSSLTAAAHWRAKAV</sequence>
<keyword evidence="1" id="KW-0805">Transcription regulation</keyword>
<dbReference type="SUPFAM" id="SSF54909">
    <property type="entry name" value="Dimeric alpha+beta barrel"/>
    <property type="match status" value="1"/>
</dbReference>
<dbReference type="PRINTS" id="PR00033">
    <property type="entry name" value="HTHASNC"/>
</dbReference>
<dbReference type="RefSeq" id="WP_019924208.1">
    <property type="nucleotide sequence ID" value="NZ_CP140152.1"/>
</dbReference>
<dbReference type="PANTHER" id="PTHR30154:SF34">
    <property type="entry name" value="TRANSCRIPTIONAL REGULATOR AZLB"/>
    <property type="match status" value="1"/>
</dbReference>
<dbReference type="Pfam" id="PF01037">
    <property type="entry name" value="AsnC_trans_reg"/>
    <property type="match status" value="1"/>
</dbReference>
<dbReference type="InterPro" id="IPR019887">
    <property type="entry name" value="Tscrpt_reg_AsnC/Lrp_C"/>
</dbReference>
<dbReference type="Gene3D" id="1.10.10.10">
    <property type="entry name" value="Winged helix-like DNA-binding domain superfamily/Winged helix DNA-binding domain"/>
    <property type="match status" value="1"/>
</dbReference>
<dbReference type="InterPro" id="IPR036390">
    <property type="entry name" value="WH_DNA-bd_sf"/>
</dbReference>
<dbReference type="InterPro" id="IPR000485">
    <property type="entry name" value="AsnC-type_HTH_dom"/>
</dbReference>
<dbReference type="GeneID" id="43165773"/>
<name>A0ABZ0XZ75_9BURK</name>
<dbReference type="Proteomes" id="UP001326110">
    <property type="component" value="Chromosome"/>
</dbReference>
<dbReference type="Pfam" id="PF13412">
    <property type="entry name" value="HTH_24"/>
    <property type="match status" value="1"/>
</dbReference>
<protein>
    <submittedName>
        <fullName evidence="5">Lrp/AsnC family transcriptional regulator</fullName>
    </submittedName>
</protein>
<evidence type="ECO:0000259" key="4">
    <source>
        <dbReference type="PROSITE" id="PS50956"/>
    </source>
</evidence>
<dbReference type="SUPFAM" id="SSF46785">
    <property type="entry name" value="Winged helix' DNA-binding domain"/>
    <property type="match status" value="1"/>
</dbReference>
<evidence type="ECO:0000256" key="3">
    <source>
        <dbReference type="ARBA" id="ARBA00023163"/>
    </source>
</evidence>
<dbReference type="InterPro" id="IPR011991">
    <property type="entry name" value="ArsR-like_HTH"/>
</dbReference>
<evidence type="ECO:0000313" key="6">
    <source>
        <dbReference type="Proteomes" id="UP001326110"/>
    </source>
</evidence>
<feature type="domain" description="HTH asnC-type" evidence="4">
    <location>
        <begin position="1"/>
        <end position="76"/>
    </location>
</feature>
<proteinExistence type="predicted"/>
<keyword evidence="6" id="KW-1185">Reference proteome</keyword>
<dbReference type="InterPro" id="IPR019888">
    <property type="entry name" value="Tscrpt_reg_AsnC-like"/>
</dbReference>
<dbReference type="InterPro" id="IPR011008">
    <property type="entry name" value="Dimeric_a/b-barrel"/>
</dbReference>
<dbReference type="Gene3D" id="3.30.70.920">
    <property type="match status" value="1"/>
</dbReference>
<dbReference type="PROSITE" id="PS00519">
    <property type="entry name" value="HTH_ASNC_1"/>
    <property type="match status" value="1"/>
</dbReference>
<dbReference type="PROSITE" id="PS50956">
    <property type="entry name" value="HTH_ASNC_2"/>
    <property type="match status" value="1"/>
</dbReference>
<organism evidence="5 6">
    <name type="scientific">Duganella zoogloeoides</name>
    <dbReference type="NCBI Taxonomy" id="75659"/>
    <lineage>
        <taxon>Bacteria</taxon>
        <taxon>Pseudomonadati</taxon>
        <taxon>Pseudomonadota</taxon>
        <taxon>Betaproteobacteria</taxon>
        <taxon>Burkholderiales</taxon>
        <taxon>Oxalobacteraceae</taxon>
        <taxon>Telluria group</taxon>
        <taxon>Duganella</taxon>
    </lineage>
</organism>
<reference evidence="5 6" key="1">
    <citation type="submission" date="2023-11" db="EMBL/GenBank/DDBJ databases">
        <title>MicrobeMod: A computational toolkit for identifying prokaryotic methylation and restriction-modification with nanopore sequencing.</title>
        <authorList>
            <person name="Crits-Christoph A."/>
            <person name="Kang S.C."/>
            <person name="Lee H."/>
            <person name="Ostrov N."/>
        </authorList>
    </citation>
    <scope>NUCLEOTIDE SEQUENCE [LARGE SCALE GENOMIC DNA]</scope>
    <source>
        <strain evidence="5 6">ATCC 25935</strain>
    </source>
</reference>
<keyword evidence="2" id="KW-0238">DNA-binding</keyword>
<dbReference type="SMART" id="SM00344">
    <property type="entry name" value="HTH_ASNC"/>
    <property type="match status" value="1"/>
</dbReference>
<evidence type="ECO:0000313" key="5">
    <source>
        <dbReference type="EMBL" id="WQH04547.1"/>
    </source>
</evidence>